<evidence type="ECO:0000313" key="7">
    <source>
        <dbReference type="Proteomes" id="UP000001064"/>
    </source>
</evidence>
<evidence type="ECO:0000256" key="4">
    <source>
        <dbReference type="SAM" id="MobiDB-lite"/>
    </source>
</evidence>
<dbReference type="Pfam" id="PF00011">
    <property type="entry name" value="HSP20"/>
    <property type="match status" value="1"/>
</dbReference>
<feature type="domain" description="SHSP" evidence="5">
    <location>
        <begin position="21"/>
        <end position="146"/>
    </location>
</feature>
<dbReference type="OrthoDB" id="17379at2759"/>
<sequence length="146" mass="16762">MATVFDILLNQHYNTLNNKEPYGIGFEPELDVVETTDSFIIETELPGVNKDDIQIEIKDSKLYIQGEKKRSIPETSQTSESSQNTEFKNKNYLSERSFGNFKRYLDLTRVLSTLDLSNIKTEYTDGLLTITINKKQELSNSIKITL</sequence>
<dbReference type="VEuPathDB" id="AmoebaDB:DICPUDRAFT_91743"/>
<dbReference type="PANTHER" id="PTHR46827:SF1">
    <property type="entry name" value="HEAT SHOCK PROTEIN DDB_G0288861-RELATED"/>
    <property type="match status" value="1"/>
</dbReference>
<gene>
    <name evidence="6" type="ORF">DICPUDRAFT_91743</name>
</gene>
<feature type="region of interest" description="Disordered" evidence="4">
    <location>
        <begin position="68"/>
        <end position="88"/>
    </location>
</feature>
<evidence type="ECO:0000256" key="2">
    <source>
        <dbReference type="PROSITE-ProRule" id="PRU00285"/>
    </source>
</evidence>
<dbReference type="AlphaFoldDB" id="F0ZGN3"/>
<dbReference type="RefSeq" id="XP_003286578.1">
    <property type="nucleotide sequence ID" value="XM_003286530.1"/>
</dbReference>
<dbReference type="InterPro" id="IPR008978">
    <property type="entry name" value="HSP20-like_chaperone"/>
</dbReference>
<dbReference type="GeneID" id="10503954"/>
<dbReference type="EMBL" id="GL871013">
    <property type="protein sequence ID" value="EGC36935.1"/>
    <property type="molecule type" value="Genomic_DNA"/>
</dbReference>
<dbReference type="CDD" id="cd06464">
    <property type="entry name" value="ACD_sHsps-like"/>
    <property type="match status" value="1"/>
</dbReference>
<keyword evidence="1" id="KW-0346">Stress response</keyword>
<dbReference type="STRING" id="5786.F0ZGN3"/>
<dbReference type="PANTHER" id="PTHR46827">
    <property type="entry name" value="HEAT SHOCK PROTEIN DDB_G0288861-RELATED"/>
    <property type="match status" value="1"/>
</dbReference>
<accession>F0ZGN3</accession>
<feature type="compositionally biased region" description="Low complexity" evidence="4">
    <location>
        <begin position="74"/>
        <end position="83"/>
    </location>
</feature>
<reference evidence="7" key="1">
    <citation type="journal article" date="2011" name="Genome Biol.">
        <title>Comparative genomics of the social amoebae Dictyostelium discoideum and Dictyostelium purpureum.</title>
        <authorList>
            <consortium name="US DOE Joint Genome Institute (JGI-PGF)"/>
            <person name="Sucgang R."/>
            <person name="Kuo A."/>
            <person name="Tian X."/>
            <person name="Salerno W."/>
            <person name="Parikh A."/>
            <person name="Feasley C.L."/>
            <person name="Dalin E."/>
            <person name="Tu H."/>
            <person name="Huang E."/>
            <person name="Barry K."/>
            <person name="Lindquist E."/>
            <person name="Shapiro H."/>
            <person name="Bruce D."/>
            <person name="Schmutz J."/>
            <person name="Salamov A."/>
            <person name="Fey P."/>
            <person name="Gaudet P."/>
            <person name="Anjard C."/>
            <person name="Babu M.M."/>
            <person name="Basu S."/>
            <person name="Bushmanova Y."/>
            <person name="van der Wel H."/>
            <person name="Katoh-Kurasawa M."/>
            <person name="Dinh C."/>
            <person name="Coutinho P.M."/>
            <person name="Saito T."/>
            <person name="Elias M."/>
            <person name="Schaap P."/>
            <person name="Kay R.R."/>
            <person name="Henrissat B."/>
            <person name="Eichinger L."/>
            <person name="Rivero F."/>
            <person name="Putnam N.H."/>
            <person name="West C.M."/>
            <person name="Loomis W.F."/>
            <person name="Chisholm R.L."/>
            <person name="Shaulsky G."/>
            <person name="Strassmann J.E."/>
            <person name="Queller D.C."/>
            <person name="Kuspa A."/>
            <person name="Grigoriev I.V."/>
        </authorList>
    </citation>
    <scope>NUCLEOTIDE SEQUENCE [LARGE SCALE GENOMIC DNA]</scope>
    <source>
        <strain evidence="7">QSDP1</strain>
    </source>
</reference>
<evidence type="ECO:0000256" key="1">
    <source>
        <dbReference type="ARBA" id="ARBA00023016"/>
    </source>
</evidence>
<evidence type="ECO:0000313" key="6">
    <source>
        <dbReference type="EMBL" id="EGC36935.1"/>
    </source>
</evidence>
<proteinExistence type="inferred from homology"/>
<dbReference type="SUPFAM" id="SSF49764">
    <property type="entry name" value="HSP20-like chaperones"/>
    <property type="match status" value="1"/>
</dbReference>
<dbReference type="eggNOG" id="KOG0710">
    <property type="taxonomic scope" value="Eukaryota"/>
</dbReference>
<dbReference type="InterPro" id="IPR051779">
    <property type="entry name" value="HspG1-11-like"/>
</dbReference>
<name>F0ZGN3_DICPU</name>
<comment type="similarity">
    <text evidence="2 3">Belongs to the small heat shock protein (HSP20) family.</text>
</comment>
<organism evidence="6 7">
    <name type="scientific">Dictyostelium purpureum</name>
    <name type="common">Slime mold</name>
    <dbReference type="NCBI Taxonomy" id="5786"/>
    <lineage>
        <taxon>Eukaryota</taxon>
        <taxon>Amoebozoa</taxon>
        <taxon>Evosea</taxon>
        <taxon>Eumycetozoa</taxon>
        <taxon>Dictyostelia</taxon>
        <taxon>Dictyosteliales</taxon>
        <taxon>Dictyosteliaceae</taxon>
        <taxon>Dictyostelium</taxon>
    </lineage>
</organism>
<evidence type="ECO:0000259" key="5">
    <source>
        <dbReference type="PROSITE" id="PS01031"/>
    </source>
</evidence>
<dbReference type="OMA" id="YEDDTKL"/>
<dbReference type="KEGG" id="dpp:DICPUDRAFT_91743"/>
<evidence type="ECO:0000256" key="3">
    <source>
        <dbReference type="RuleBase" id="RU003616"/>
    </source>
</evidence>
<dbReference type="InterPro" id="IPR002068">
    <property type="entry name" value="A-crystallin/Hsp20_dom"/>
</dbReference>
<keyword evidence="7" id="KW-1185">Reference proteome</keyword>
<protein>
    <recommendedName>
        <fullName evidence="5">SHSP domain-containing protein</fullName>
    </recommendedName>
</protein>
<dbReference type="Proteomes" id="UP000001064">
    <property type="component" value="Unassembled WGS sequence"/>
</dbReference>
<dbReference type="PROSITE" id="PS01031">
    <property type="entry name" value="SHSP"/>
    <property type="match status" value="1"/>
</dbReference>
<dbReference type="InParanoid" id="F0ZGN3"/>
<dbReference type="Gene3D" id="2.60.40.790">
    <property type="match status" value="1"/>
</dbReference>